<dbReference type="CDD" id="cd07302">
    <property type="entry name" value="CHD"/>
    <property type="match status" value="1"/>
</dbReference>
<sequence>VLTVHDTREFHRELNGHSRSLAQEKDRNHRLDNARIAAEERSEYLTESVLKRYVAPSVINEILQGEVSFDKPAELENVTIFFCDLAGFTRASEELGTIAVSNIINEFFTVMSDVIFEHGGTIDKFIGDSIMAFFGAPKAMDPAEQAQRAIDCAKAMQEAMEGLKLIWKTDGAEDLELRVGIHQGDAVVGNFGSYRRVDYTCIGTNVNLASRIESVCEPGQVFVSEIVASLVSDDQCEVAGNYQLKGIDSAQALYRVRR</sequence>
<dbReference type="Pfam" id="PF00211">
    <property type="entry name" value="Guanylate_cyc"/>
    <property type="match status" value="1"/>
</dbReference>
<dbReference type="GO" id="GO:0035556">
    <property type="term" value="P:intracellular signal transduction"/>
    <property type="evidence" value="ECO:0007669"/>
    <property type="project" value="InterPro"/>
</dbReference>
<dbReference type="InterPro" id="IPR050697">
    <property type="entry name" value="Adenylyl/Guanylyl_Cyclase_3/4"/>
</dbReference>
<feature type="domain" description="Guanylate cyclase" evidence="1">
    <location>
        <begin position="79"/>
        <end position="213"/>
    </location>
</feature>
<reference evidence="2" key="1">
    <citation type="submission" date="2018-05" db="EMBL/GenBank/DDBJ databases">
        <authorList>
            <person name="Lanie J.A."/>
            <person name="Ng W.-L."/>
            <person name="Kazmierczak K.M."/>
            <person name="Andrzejewski T.M."/>
            <person name="Davidsen T.M."/>
            <person name="Wayne K.J."/>
            <person name="Tettelin H."/>
            <person name="Glass J.I."/>
            <person name="Rusch D."/>
            <person name="Podicherti R."/>
            <person name="Tsui H.-C.T."/>
            <person name="Winkler M.E."/>
        </authorList>
    </citation>
    <scope>NUCLEOTIDE SEQUENCE</scope>
</reference>
<dbReference type="InterPro" id="IPR001054">
    <property type="entry name" value="A/G_cyclase"/>
</dbReference>
<dbReference type="EMBL" id="UINC01152696">
    <property type="protein sequence ID" value="SVD47015.1"/>
    <property type="molecule type" value="Genomic_DNA"/>
</dbReference>
<dbReference type="GO" id="GO:0006171">
    <property type="term" value="P:cAMP biosynthetic process"/>
    <property type="evidence" value="ECO:0007669"/>
    <property type="project" value="TreeGrafter"/>
</dbReference>
<dbReference type="SUPFAM" id="SSF55073">
    <property type="entry name" value="Nucleotide cyclase"/>
    <property type="match status" value="1"/>
</dbReference>
<protein>
    <recommendedName>
        <fullName evidence="1">Guanylate cyclase domain-containing protein</fullName>
    </recommendedName>
</protein>
<dbReference type="Gene3D" id="3.30.70.1230">
    <property type="entry name" value="Nucleotide cyclase"/>
    <property type="match status" value="1"/>
</dbReference>
<name>A0A382VLV7_9ZZZZ</name>
<proteinExistence type="predicted"/>
<gene>
    <name evidence="2" type="ORF">METZ01_LOCUS399869</name>
</gene>
<dbReference type="PANTHER" id="PTHR43081">
    <property type="entry name" value="ADENYLATE CYCLASE, TERMINAL-DIFFERENTIATION SPECIFIC-RELATED"/>
    <property type="match status" value="1"/>
</dbReference>
<evidence type="ECO:0000259" key="1">
    <source>
        <dbReference type="PROSITE" id="PS50125"/>
    </source>
</evidence>
<feature type="non-terminal residue" evidence="2">
    <location>
        <position position="1"/>
    </location>
</feature>
<dbReference type="InterPro" id="IPR029787">
    <property type="entry name" value="Nucleotide_cyclase"/>
</dbReference>
<organism evidence="2">
    <name type="scientific">marine metagenome</name>
    <dbReference type="NCBI Taxonomy" id="408172"/>
    <lineage>
        <taxon>unclassified sequences</taxon>
        <taxon>metagenomes</taxon>
        <taxon>ecological metagenomes</taxon>
    </lineage>
</organism>
<dbReference type="SMART" id="SM00044">
    <property type="entry name" value="CYCc"/>
    <property type="match status" value="1"/>
</dbReference>
<evidence type="ECO:0000313" key="2">
    <source>
        <dbReference type="EMBL" id="SVD47015.1"/>
    </source>
</evidence>
<accession>A0A382VLV7</accession>
<dbReference type="PANTHER" id="PTHR43081:SF1">
    <property type="entry name" value="ADENYLATE CYCLASE, TERMINAL-DIFFERENTIATION SPECIFIC"/>
    <property type="match status" value="1"/>
</dbReference>
<dbReference type="PROSITE" id="PS50125">
    <property type="entry name" value="GUANYLATE_CYCLASE_2"/>
    <property type="match status" value="1"/>
</dbReference>
<dbReference type="AlphaFoldDB" id="A0A382VLV7"/>